<accession>X1F3N3</accession>
<comment type="caution">
    <text evidence="3">The sequence shown here is derived from an EMBL/GenBank/DDBJ whole genome shotgun (WGS) entry which is preliminary data.</text>
</comment>
<feature type="non-terminal residue" evidence="3">
    <location>
        <position position="1"/>
    </location>
</feature>
<evidence type="ECO:0000256" key="1">
    <source>
        <dbReference type="ARBA" id="ARBA00005836"/>
    </source>
</evidence>
<sequence>ATGDFVFGISEGYLIENGKISFPIKGATLIGNGPDILKKIEVVASDLDFAPGFCGKSGQSISNEVGQPTIKVSKITVGGTEN</sequence>
<dbReference type="GO" id="GO:0006508">
    <property type="term" value="P:proteolysis"/>
    <property type="evidence" value="ECO:0007669"/>
    <property type="project" value="InterPro"/>
</dbReference>
<dbReference type="PANTHER" id="PTHR30624">
    <property type="entry name" value="UNCHARACTERIZED PROTEIN TLDD AND PMBA"/>
    <property type="match status" value="1"/>
</dbReference>
<dbReference type="GO" id="GO:0005829">
    <property type="term" value="C:cytosol"/>
    <property type="evidence" value="ECO:0007669"/>
    <property type="project" value="TreeGrafter"/>
</dbReference>
<dbReference type="AlphaFoldDB" id="X1F3N3"/>
<evidence type="ECO:0000313" key="3">
    <source>
        <dbReference type="EMBL" id="GAH27190.1"/>
    </source>
</evidence>
<reference evidence="3" key="1">
    <citation type="journal article" date="2014" name="Front. Microbiol.">
        <title>High frequency of phylogenetically diverse reductive dehalogenase-homologous genes in deep subseafloor sedimentary metagenomes.</title>
        <authorList>
            <person name="Kawai M."/>
            <person name="Futagami T."/>
            <person name="Toyoda A."/>
            <person name="Takaki Y."/>
            <person name="Nishi S."/>
            <person name="Hori S."/>
            <person name="Arai W."/>
            <person name="Tsubouchi T."/>
            <person name="Morono Y."/>
            <person name="Uchiyama I."/>
            <person name="Ito T."/>
            <person name="Fujiyama A."/>
            <person name="Inagaki F."/>
            <person name="Takami H."/>
        </authorList>
    </citation>
    <scope>NUCLEOTIDE SEQUENCE</scope>
    <source>
        <strain evidence="3">Expedition CK06-06</strain>
    </source>
</reference>
<gene>
    <name evidence="3" type="ORF">S03H2_02751</name>
</gene>
<dbReference type="InterPro" id="IPR036059">
    <property type="entry name" value="TldD/PmbA_sf"/>
</dbReference>
<dbReference type="GO" id="GO:0008237">
    <property type="term" value="F:metallopeptidase activity"/>
    <property type="evidence" value="ECO:0007669"/>
    <property type="project" value="InterPro"/>
</dbReference>
<feature type="domain" description="Metalloprotease TldD/E C-terminal" evidence="2">
    <location>
        <begin position="2"/>
        <end position="79"/>
    </location>
</feature>
<name>X1F3N3_9ZZZZ</name>
<proteinExistence type="inferred from homology"/>
<comment type="similarity">
    <text evidence="1">Belongs to the peptidase U62 family.</text>
</comment>
<protein>
    <recommendedName>
        <fullName evidence="2">Metalloprotease TldD/E C-terminal domain-containing protein</fullName>
    </recommendedName>
</protein>
<dbReference type="SUPFAM" id="SSF111283">
    <property type="entry name" value="Putative modulator of DNA gyrase, PmbA/TldD"/>
    <property type="match status" value="1"/>
</dbReference>
<dbReference type="Pfam" id="PF19289">
    <property type="entry name" value="PmbA_TldD_3rd"/>
    <property type="match status" value="1"/>
</dbReference>
<dbReference type="InterPro" id="IPR051463">
    <property type="entry name" value="Peptidase_U62_metallo"/>
</dbReference>
<organism evidence="3">
    <name type="scientific">marine sediment metagenome</name>
    <dbReference type="NCBI Taxonomy" id="412755"/>
    <lineage>
        <taxon>unclassified sequences</taxon>
        <taxon>metagenomes</taxon>
        <taxon>ecological metagenomes</taxon>
    </lineage>
</organism>
<evidence type="ECO:0000259" key="2">
    <source>
        <dbReference type="Pfam" id="PF19289"/>
    </source>
</evidence>
<dbReference type="PANTHER" id="PTHR30624:SF4">
    <property type="entry name" value="METALLOPROTEASE TLDD"/>
    <property type="match status" value="1"/>
</dbReference>
<dbReference type="InterPro" id="IPR045569">
    <property type="entry name" value="Metalloprtase-TldD/E_C"/>
</dbReference>
<dbReference type="EMBL" id="BARU01000955">
    <property type="protein sequence ID" value="GAH27190.1"/>
    <property type="molecule type" value="Genomic_DNA"/>
</dbReference>